<name>A0A3E1NWU1_9BACT</name>
<protein>
    <submittedName>
        <fullName evidence="3">Aldo/keto reductase</fullName>
    </submittedName>
</protein>
<dbReference type="PANTHER" id="PTHR43364:SF4">
    <property type="entry name" value="NAD(P)-LINKED OXIDOREDUCTASE SUPERFAMILY PROTEIN"/>
    <property type="match status" value="1"/>
</dbReference>
<dbReference type="OrthoDB" id="9773828at2"/>
<dbReference type="SUPFAM" id="SSF51430">
    <property type="entry name" value="NAD(P)-linked oxidoreductase"/>
    <property type="match status" value="1"/>
</dbReference>
<feature type="domain" description="NADP-dependent oxidoreductase" evidence="2">
    <location>
        <begin position="17"/>
        <end position="299"/>
    </location>
</feature>
<keyword evidence="1" id="KW-0560">Oxidoreductase</keyword>
<evidence type="ECO:0000313" key="3">
    <source>
        <dbReference type="EMBL" id="RFM32389.1"/>
    </source>
</evidence>
<proteinExistence type="predicted"/>
<accession>A0A3E1NWU1</accession>
<dbReference type="RefSeq" id="WP_116855582.1">
    <property type="nucleotide sequence ID" value="NZ_QTJV01000009.1"/>
</dbReference>
<organism evidence="3 4">
    <name type="scientific">Chitinophaga silvisoli</name>
    <dbReference type="NCBI Taxonomy" id="2291814"/>
    <lineage>
        <taxon>Bacteria</taxon>
        <taxon>Pseudomonadati</taxon>
        <taxon>Bacteroidota</taxon>
        <taxon>Chitinophagia</taxon>
        <taxon>Chitinophagales</taxon>
        <taxon>Chitinophagaceae</taxon>
        <taxon>Chitinophaga</taxon>
    </lineage>
</organism>
<dbReference type="Pfam" id="PF00248">
    <property type="entry name" value="Aldo_ket_red"/>
    <property type="match status" value="1"/>
</dbReference>
<dbReference type="InterPro" id="IPR050523">
    <property type="entry name" value="AKR_Detox_Biosynth"/>
</dbReference>
<dbReference type="EMBL" id="QTJV01000009">
    <property type="protein sequence ID" value="RFM32389.1"/>
    <property type="molecule type" value="Genomic_DNA"/>
</dbReference>
<reference evidence="3 4" key="1">
    <citation type="submission" date="2018-08" db="EMBL/GenBank/DDBJ databases">
        <title>Chitinophaga sp. K20C18050901, a novel bacterium isolated from forest soil.</title>
        <authorList>
            <person name="Wang C."/>
        </authorList>
    </citation>
    <scope>NUCLEOTIDE SEQUENCE [LARGE SCALE GENOMIC DNA]</scope>
    <source>
        <strain evidence="3 4">K20C18050901</strain>
    </source>
</reference>
<dbReference type="AlphaFoldDB" id="A0A3E1NWU1"/>
<evidence type="ECO:0000256" key="1">
    <source>
        <dbReference type="ARBA" id="ARBA00023002"/>
    </source>
</evidence>
<dbReference type="InterPro" id="IPR036812">
    <property type="entry name" value="NAD(P)_OxRdtase_dom_sf"/>
</dbReference>
<evidence type="ECO:0000313" key="4">
    <source>
        <dbReference type="Proteomes" id="UP000261174"/>
    </source>
</evidence>
<dbReference type="PRINTS" id="PR00069">
    <property type="entry name" value="ALDKETRDTASE"/>
</dbReference>
<dbReference type="PANTHER" id="PTHR43364">
    <property type="entry name" value="NADH-SPECIFIC METHYLGLYOXAL REDUCTASE-RELATED"/>
    <property type="match status" value="1"/>
</dbReference>
<sequence length="321" mass="34633">MKYKLLGKQTGLFASEMALGTGNFGTAKGYGAAKDEARKIFHAYTDQGGNFIDTSDMYQLGEAETMIGDFITGKRSNYIIATKYARGNPAGPAPANTGNHRKAMRAAVEGSLRRLKTDYIDLYLAHFDDQFTPAAEIAGGLEDLVKSGKVLYTGLSNFSPWRSTAVAMKTSLTAVQIEYNLLQRATEQEYFPMANELGLAIMGYSPMAGGLLTGKYRKGETGRITMMGSVGIGTENEVLDVMNVIAAELDATTGQVAIAWAKAKGVFPIIGARTLEQLNECIGAAALELNAEQMTRLNTVTQPALVYPATLNVQEMMPYSK</sequence>
<keyword evidence="4" id="KW-1185">Reference proteome</keyword>
<dbReference type="Gene3D" id="3.20.20.100">
    <property type="entry name" value="NADP-dependent oxidoreductase domain"/>
    <property type="match status" value="1"/>
</dbReference>
<comment type="caution">
    <text evidence="3">The sequence shown here is derived from an EMBL/GenBank/DDBJ whole genome shotgun (WGS) entry which is preliminary data.</text>
</comment>
<evidence type="ECO:0000259" key="2">
    <source>
        <dbReference type="Pfam" id="PF00248"/>
    </source>
</evidence>
<dbReference type="GO" id="GO:0005829">
    <property type="term" value="C:cytosol"/>
    <property type="evidence" value="ECO:0007669"/>
    <property type="project" value="TreeGrafter"/>
</dbReference>
<dbReference type="GO" id="GO:0016491">
    <property type="term" value="F:oxidoreductase activity"/>
    <property type="evidence" value="ECO:0007669"/>
    <property type="project" value="UniProtKB-KW"/>
</dbReference>
<dbReference type="InterPro" id="IPR020471">
    <property type="entry name" value="AKR"/>
</dbReference>
<dbReference type="Proteomes" id="UP000261174">
    <property type="component" value="Unassembled WGS sequence"/>
</dbReference>
<gene>
    <name evidence="3" type="ORF">DXN04_22125</name>
</gene>
<dbReference type="InterPro" id="IPR023210">
    <property type="entry name" value="NADP_OxRdtase_dom"/>
</dbReference>